<dbReference type="RefSeq" id="WP_172153624.1">
    <property type="nucleotide sequence ID" value="NZ_BAABID010000015.1"/>
</dbReference>
<evidence type="ECO:0008006" key="5">
    <source>
        <dbReference type="Google" id="ProtNLM"/>
    </source>
</evidence>
<comment type="caution">
    <text evidence="3">The sequence shown here is derived from an EMBL/GenBank/DDBJ whole genome shotgun (WGS) entry which is preliminary data.</text>
</comment>
<keyword evidence="2" id="KW-0812">Transmembrane</keyword>
<organism evidence="3 4">
    <name type="scientific">Isoptericola chiayiensis</name>
    <dbReference type="NCBI Taxonomy" id="579446"/>
    <lineage>
        <taxon>Bacteria</taxon>
        <taxon>Bacillati</taxon>
        <taxon>Actinomycetota</taxon>
        <taxon>Actinomycetes</taxon>
        <taxon>Micrococcales</taxon>
        <taxon>Promicromonosporaceae</taxon>
        <taxon>Isoptericola</taxon>
    </lineage>
</organism>
<feature type="transmembrane region" description="Helical" evidence="2">
    <location>
        <begin position="58"/>
        <end position="79"/>
    </location>
</feature>
<dbReference type="EMBL" id="BAABID010000015">
    <property type="protein sequence ID" value="GAA4733895.1"/>
    <property type="molecule type" value="Genomic_DNA"/>
</dbReference>
<keyword evidence="4" id="KW-1185">Reference proteome</keyword>
<feature type="compositionally biased region" description="Gly residues" evidence="1">
    <location>
        <begin position="26"/>
        <end position="38"/>
    </location>
</feature>
<gene>
    <name evidence="3" type="ORF">GCM10023216_28050</name>
</gene>
<evidence type="ECO:0000313" key="4">
    <source>
        <dbReference type="Proteomes" id="UP001500956"/>
    </source>
</evidence>
<accession>A0ABP8YPN4</accession>
<evidence type="ECO:0000313" key="3">
    <source>
        <dbReference type="EMBL" id="GAA4733895.1"/>
    </source>
</evidence>
<sequence length="568" mass="58306">MARRRDTDLVSFDVSYGAGLEDGFDASGGAGDVPGGPERGPSWRDRWRAASPRRRRRIVGSAGAALVVAVGGVSVAGAVQAHVDAERLRESPGGVVSLDGDLTEVWSTGGGVAAVLAGGGLVGIDGTEAVARAVADGAELWRVELGEAPECGPSPRLGSSVEWTLTADVVTCLHGPDGERTATVLHADGAVVGQRDLDPERYGADVEVVPAADGALAVAALETPAWVGREFDSQQAADEALARSRDSMVEAAVHVEDALTGDVRSELDLDDGGLTWSDCAGVAMSGEPGEPERAWILFDGSTRPTATPAVVGYRLCGTAGAVTAAGTALDLKDAIYVGFDSLGTGGDVSPFPGGGIVVPRGGAGSAVVAEDGSERLADLTRRVLVPSAQVGDPEPEPEALAVPDGRYGLVGVDGIEVRWERELPGDVQVLARTDGTSVLSVTDYGNDGSGLGALVGLDDADGTERWRVELGEPDGDDGAPYWVQVTSAVTDGGRITAAVTAATGTTWEAYLLTVDLATGDERRQDLGTEVFPLLSAVDGHLLLHELDPYGDPVGDGIAVETVRVLEPR</sequence>
<keyword evidence="2" id="KW-1133">Transmembrane helix</keyword>
<dbReference type="Proteomes" id="UP001500956">
    <property type="component" value="Unassembled WGS sequence"/>
</dbReference>
<name>A0ABP8YPN4_9MICO</name>
<protein>
    <recommendedName>
        <fullName evidence="5">Pyrroloquinoline-quinone binding quinoprotein</fullName>
    </recommendedName>
</protein>
<feature type="region of interest" description="Disordered" evidence="1">
    <location>
        <begin position="23"/>
        <end position="48"/>
    </location>
</feature>
<keyword evidence="2" id="KW-0472">Membrane</keyword>
<evidence type="ECO:0000256" key="2">
    <source>
        <dbReference type="SAM" id="Phobius"/>
    </source>
</evidence>
<reference evidence="4" key="1">
    <citation type="journal article" date="2019" name="Int. J. Syst. Evol. Microbiol.">
        <title>The Global Catalogue of Microorganisms (GCM) 10K type strain sequencing project: providing services to taxonomists for standard genome sequencing and annotation.</title>
        <authorList>
            <consortium name="The Broad Institute Genomics Platform"/>
            <consortium name="The Broad Institute Genome Sequencing Center for Infectious Disease"/>
            <person name="Wu L."/>
            <person name="Ma J."/>
        </authorList>
    </citation>
    <scope>NUCLEOTIDE SEQUENCE [LARGE SCALE GENOMIC DNA]</scope>
    <source>
        <strain evidence="4">JCM 18063</strain>
    </source>
</reference>
<evidence type="ECO:0000256" key="1">
    <source>
        <dbReference type="SAM" id="MobiDB-lite"/>
    </source>
</evidence>
<proteinExistence type="predicted"/>